<reference evidence="4 5" key="1">
    <citation type="submission" date="2022-06" db="EMBL/GenBank/DDBJ databases">
        <title>Staphylococcus hominis ShoR14 genome sequence.</title>
        <authorList>
            <person name="Yeo C.C."/>
            <person name="Chew C.H."/>
            <person name="Che Hamzah A.M."/>
            <person name="Al-Trad E.I."/>
        </authorList>
    </citation>
    <scope>NUCLEOTIDE SEQUENCE [LARGE SCALE GENOMIC DNA]</scope>
    <source>
        <strain evidence="4 5">ShoR14</strain>
    </source>
</reference>
<dbReference type="InterPro" id="IPR051398">
    <property type="entry name" value="Polysacch_Deacetylase"/>
</dbReference>
<dbReference type="GO" id="GO:0005576">
    <property type="term" value="C:extracellular region"/>
    <property type="evidence" value="ECO:0007669"/>
    <property type="project" value="UniProtKB-SubCell"/>
</dbReference>
<accession>A0A8X8KLR1</accession>
<evidence type="ECO:0000256" key="2">
    <source>
        <dbReference type="ARBA" id="ARBA00022729"/>
    </source>
</evidence>
<dbReference type="PANTHER" id="PTHR34216:SF3">
    <property type="entry name" value="POLY-BETA-1,6-N-ACETYL-D-GLUCOSAMINE N-DEACETYLASE"/>
    <property type="match status" value="1"/>
</dbReference>
<gene>
    <name evidence="4" type="ORF">J7T32_012290</name>
</gene>
<dbReference type="Pfam" id="PF01522">
    <property type="entry name" value="Polysacc_deac_1"/>
    <property type="match status" value="1"/>
</dbReference>
<dbReference type="PANTHER" id="PTHR34216">
    <property type="match status" value="1"/>
</dbReference>
<name>A0A8X8KLR1_STAHO</name>
<dbReference type="CDD" id="cd19958">
    <property type="entry name" value="pyocin_knob"/>
    <property type="match status" value="1"/>
</dbReference>
<dbReference type="InterPro" id="IPR011330">
    <property type="entry name" value="Glyco_hydro/deAcase_b/a-brl"/>
</dbReference>
<sequence>MVTFIDDDGRTELREKWEPILKEKKNKLTIALVTNWLETKQSTVLQWDEIHKWEEEYGVEFVSHMHTHPHASQLTDEQIDYEFKTARDILKRENLTYNIIVQPFGENTDSVREISRRYARANFGIKDEINITPYNTFRMNRVPLGENIYNTFEQYKEKIDKAIQENGWLVFKSHSQYETFDANQIELIKQIIDYCRENDVLEVTLEEGLNLTGNLIDVGDYDSKAKGSDYYILDKNGKVHSKEESKDYYFLKYNSVNFNTSIDEFKMETTSATPITGANAVGFPNNASGILMTFKHESLSLSYQLYFAYNSNVIYKRRWDIKNKTWTKFVNLNSGLRDEYTRHYTPYTVLESNSTIDVTISNNVLDSLSFGVGSIISGAPEKMLPSGIFYNIYIGNENKIIVRFSNITPNQIIVPSTYFNFKISIPY</sequence>
<proteinExistence type="predicted"/>
<dbReference type="GO" id="GO:0005975">
    <property type="term" value="P:carbohydrate metabolic process"/>
    <property type="evidence" value="ECO:0007669"/>
    <property type="project" value="InterPro"/>
</dbReference>
<dbReference type="EMBL" id="JAGHKT020000045">
    <property type="protein sequence ID" value="MCM5673502.1"/>
    <property type="molecule type" value="Genomic_DNA"/>
</dbReference>
<evidence type="ECO:0000313" key="4">
    <source>
        <dbReference type="EMBL" id="MCM5673502.1"/>
    </source>
</evidence>
<dbReference type="Proteomes" id="UP000665944">
    <property type="component" value="Unassembled WGS sequence"/>
</dbReference>
<comment type="caution">
    <text evidence="4">The sequence shown here is derived from an EMBL/GenBank/DDBJ whole genome shotgun (WGS) entry which is preliminary data.</text>
</comment>
<dbReference type="GO" id="GO:0016810">
    <property type="term" value="F:hydrolase activity, acting on carbon-nitrogen (but not peptide) bonds"/>
    <property type="evidence" value="ECO:0007669"/>
    <property type="project" value="InterPro"/>
</dbReference>
<comment type="subcellular location">
    <subcellularLocation>
        <location evidence="1">Secreted</location>
    </subcellularLocation>
</comment>
<dbReference type="AlphaFoldDB" id="A0A8X8KLR1"/>
<evidence type="ECO:0000313" key="5">
    <source>
        <dbReference type="Proteomes" id="UP000665944"/>
    </source>
</evidence>
<dbReference type="Gene3D" id="3.20.20.370">
    <property type="entry name" value="Glycoside hydrolase/deacetylase"/>
    <property type="match status" value="1"/>
</dbReference>
<organism evidence="4 5">
    <name type="scientific">Staphylococcus hominis</name>
    <dbReference type="NCBI Taxonomy" id="1290"/>
    <lineage>
        <taxon>Bacteria</taxon>
        <taxon>Bacillati</taxon>
        <taxon>Bacillota</taxon>
        <taxon>Bacilli</taxon>
        <taxon>Bacillales</taxon>
        <taxon>Staphylococcaceae</taxon>
        <taxon>Staphylococcus</taxon>
    </lineage>
</organism>
<evidence type="ECO:0000256" key="1">
    <source>
        <dbReference type="ARBA" id="ARBA00004613"/>
    </source>
</evidence>
<keyword evidence="2" id="KW-0732">Signal</keyword>
<dbReference type="InterPro" id="IPR002509">
    <property type="entry name" value="NODB_dom"/>
</dbReference>
<protein>
    <submittedName>
        <fullName evidence="4">Polysaccharide deacetylase family protein</fullName>
    </submittedName>
</protein>
<evidence type="ECO:0000259" key="3">
    <source>
        <dbReference type="Pfam" id="PF01522"/>
    </source>
</evidence>
<keyword evidence="5" id="KW-1185">Reference proteome</keyword>
<dbReference type="SUPFAM" id="SSF88713">
    <property type="entry name" value="Glycoside hydrolase/deacetylase"/>
    <property type="match status" value="1"/>
</dbReference>
<feature type="domain" description="NodB homology" evidence="3">
    <location>
        <begin position="7"/>
        <end position="118"/>
    </location>
</feature>